<evidence type="ECO:0000256" key="5">
    <source>
        <dbReference type="ARBA" id="ARBA00023163"/>
    </source>
</evidence>
<reference evidence="7 8" key="2">
    <citation type="journal article" date="2012" name="PLoS Pathog.">
        <title>Diverse lifestyles and strategies of plant pathogenesis encoded in the genomes of eighteen Dothideomycetes fungi.</title>
        <authorList>
            <person name="Ohm R.A."/>
            <person name="Feau N."/>
            <person name="Henrissat B."/>
            <person name="Schoch C.L."/>
            <person name="Horwitz B.A."/>
            <person name="Barry K.W."/>
            <person name="Condon B.J."/>
            <person name="Copeland A.C."/>
            <person name="Dhillon B."/>
            <person name="Glaser F."/>
            <person name="Hesse C.N."/>
            <person name="Kosti I."/>
            <person name="LaButti K."/>
            <person name="Lindquist E.A."/>
            <person name="Lucas S."/>
            <person name="Salamov A.A."/>
            <person name="Bradshaw R.E."/>
            <person name="Ciuffetti L."/>
            <person name="Hamelin R.C."/>
            <person name="Kema G.H.J."/>
            <person name="Lawrence C."/>
            <person name="Scott J.A."/>
            <person name="Spatafora J.W."/>
            <person name="Turgeon B.G."/>
            <person name="de Wit P.J.G.M."/>
            <person name="Zhong S."/>
            <person name="Goodwin S.B."/>
            <person name="Grigoriev I.V."/>
        </authorList>
    </citation>
    <scope>NUCLEOTIDE SEQUENCE [LARGE SCALE GENOMIC DNA]</scope>
    <source>
        <strain evidence="8">NZE10 / CBS 128990</strain>
    </source>
</reference>
<dbReference type="Proteomes" id="UP000016933">
    <property type="component" value="Unassembled WGS sequence"/>
</dbReference>
<dbReference type="GO" id="GO:0003677">
    <property type="term" value="F:DNA binding"/>
    <property type="evidence" value="ECO:0007669"/>
    <property type="project" value="UniProtKB-KW"/>
</dbReference>
<organism evidence="7 8">
    <name type="scientific">Dothistroma septosporum (strain NZE10 / CBS 128990)</name>
    <name type="common">Red band needle blight fungus</name>
    <name type="synonym">Mycosphaerella pini</name>
    <dbReference type="NCBI Taxonomy" id="675120"/>
    <lineage>
        <taxon>Eukaryota</taxon>
        <taxon>Fungi</taxon>
        <taxon>Dikarya</taxon>
        <taxon>Ascomycota</taxon>
        <taxon>Pezizomycotina</taxon>
        <taxon>Dothideomycetes</taxon>
        <taxon>Dothideomycetidae</taxon>
        <taxon>Mycosphaerellales</taxon>
        <taxon>Mycosphaerellaceae</taxon>
        <taxon>Dothistroma</taxon>
    </lineage>
</organism>
<dbReference type="AlphaFoldDB" id="N1PK10"/>
<dbReference type="HOGENOM" id="CLU_1320867_0_0_1"/>
<proteinExistence type="predicted"/>
<keyword evidence="5" id="KW-0804">Transcription</keyword>
<keyword evidence="3" id="KW-0805">Transcription regulation</keyword>
<name>N1PK10_DOTSN</name>
<dbReference type="PANTHER" id="PTHR36206">
    <property type="entry name" value="ASPERCRYPTIN BIOSYNTHESIS CLUSTER-SPECIFIC TRANSCRIPTION REGULATOR ATNN-RELATED"/>
    <property type="match status" value="1"/>
</dbReference>
<evidence type="ECO:0000256" key="3">
    <source>
        <dbReference type="ARBA" id="ARBA00023015"/>
    </source>
</evidence>
<accession>N1PK10</accession>
<evidence type="ECO:0000256" key="2">
    <source>
        <dbReference type="ARBA" id="ARBA00022833"/>
    </source>
</evidence>
<protein>
    <submittedName>
        <fullName evidence="7">Uncharacterized protein</fullName>
    </submittedName>
</protein>
<dbReference type="GO" id="GO:0046872">
    <property type="term" value="F:metal ion binding"/>
    <property type="evidence" value="ECO:0007669"/>
    <property type="project" value="UniProtKB-KW"/>
</dbReference>
<dbReference type="PANTHER" id="PTHR36206:SF4">
    <property type="entry name" value="HYPOTHETICAL CONSERVED PROTEIN (EUROFUNG)-RELATED"/>
    <property type="match status" value="1"/>
</dbReference>
<dbReference type="OrthoDB" id="3647160at2759"/>
<dbReference type="EMBL" id="KB446539">
    <property type="protein sequence ID" value="EME43852.1"/>
    <property type="molecule type" value="Genomic_DNA"/>
</dbReference>
<keyword evidence="6" id="KW-0539">Nucleus</keyword>
<dbReference type="InterPro" id="IPR052360">
    <property type="entry name" value="Transcr_Regulatory_Proteins"/>
</dbReference>
<evidence type="ECO:0000313" key="8">
    <source>
        <dbReference type="Proteomes" id="UP000016933"/>
    </source>
</evidence>
<dbReference type="eggNOG" id="ENOG502TM29">
    <property type="taxonomic scope" value="Eukaryota"/>
</dbReference>
<keyword evidence="4" id="KW-0238">DNA-binding</keyword>
<keyword evidence="8" id="KW-1185">Reference proteome</keyword>
<gene>
    <name evidence="7" type="ORF">DOTSEDRAFT_23975</name>
</gene>
<evidence type="ECO:0000313" key="7">
    <source>
        <dbReference type="EMBL" id="EME43852.1"/>
    </source>
</evidence>
<evidence type="ECO:0000256" key="6">
    <source>
        <dbReference type="ARBA" id="ARBA00023242"/>
    </source>
</evidence>
<keyword evidence="1" id="KW-0479">Metal-binding</keyword>
<reference evidence="8" key="1">
    <citation type="journal article" date="2012" name="PLoS Genet.">
        <title>The genomes of the fungal plant pathogens Cladosporium fulvum and Dothistroma septosporum reveal adaptation to different hosts and lifestyles but also signatures of common ancestry.</title>
        <authorList>
            <person name="de Wit P.J.G.M."/>
            <person name="van der Burgt A."/>
            <person name="Oekmen B."/>
            <person name="Stergiopoulos I."/>
            <person name="Abd-Elsalam K.A."/>
            <person name="Aerts A.L."/>
            <person name="Bahkali A.H."/>
            <person name="Beenen H.G."/>
            <person name="Chettri P."/>
            <person name="Cox M.P."/>
            <person name="Datema E."/>
            <person name="de Vries R.P."/>
            <person name="Dhillon B."/>
            <person name="Ganley A.R."/>
            <person name="Griffiths S.A."/>
            <person name="Guo Y."/>
            <person name="Hamelin R.C."/>
            <person name="Henrissat B."/>
            <person name="Kabir M.S."/>
            <person name="Jashni M.K."/>
            <person name="Kema G."/>
            <person name="Klaubauf S."/>
            <person name="Lapidus A."/>
            <person name="Levasseur A."/>
            <person name="Lindquist E."/>
            <person name="Mehrabi R."/>
            <person name="Ohm R.A."/>
            <person name="Owen T.J."/>
            <person name="Salamov A."/>
            <person name="Schwelm A."/>
            <person name="Schijlen E."/>
            <person name="Sun H."/>
            <person name="van den Burg H.A."/>
            <person name="van Ham R.C.H.J."/>
            <person name="Zhang S."/>
            <person name="Goodwin S.B."/>
            <person name="Grigoriev I.V."/>
            <person name="Collemare J."/>
            <person name="Bradshaw R.E."/>
        </authorList>
    </citation>
    <scope>NUCLEOTIDE SEQUENCE [LARGE SCALE GENOMIC DNA]</scope>
    <source>
        <strain evidence="8">NZE10 / CBS 128990</strain>
    </source>
</reference>
<evidence type="ECO:0000256" key="4">
    <source>
        <dbReference type="ARBA" id="ARBA00023125"/>
    </source>
</evidence>
<keyword evidence="2" id="KW-0862">Zinc</keyword>
<sequence length="208" mass="23776">METFNADTETIFDQHTHTFKQMLQLAEKANNQQHLARQNRSFGIDDGLVDILAFIGHKCRDPIMRRQAVDLLLQSNRIDGDRIASTPASIIQAQIKLEEHDLVVKSSQDIPEDRRLKLVAGYQYFDRGHIKLMFVTYPYKVELGAEAKTAFVDLPGSLDGELNHYEADDVGVPDTIVGQGFTSFLEDRNSRRYFHVQMDQFCFPMPKA</sequence>
<evidence type="ECO:0000256" key="1">
    <source>
        <dbReference type="ARBA" id="ARBA00022723"/>
    </source>
</evidence>